<dbReference type="SUPFAM" id="SSF54665">
    <property type="entry name" value="CO dehydrogenase molybdoprotein N-domain-like"/>
    <property type="match status" value="1"/>
</dbReference>
<dbReference type="PANTHER" id="PTHR45444:SF3">
    <property type="entry name" value="XANTHINE DEHYDROGENASE"/>
    <property type="match status" value="1"/>
</dbReference>
<feature type="non-terminal residue" evidence="2">
    <location>
        <position position="129"/>
    </location>
</feature>
<name>A0A0K8TBA0_LYGHE</name>
<reference evidence="2" key="1">
    <citation type="submission" date="2014-09" db="EMBL/GenBank/DDBJ databases">
        <authorList>
            <person name="Magalhaes I.L.F."/>
            <person name="Oliveira U."/>
            <person name="Santos F.R."/>
            <person name="Vidigal T.H.D.A."/>
            <person name="Brescovit A.D."/>
            <person name="Santos A.J."/>
        </authorList>
    </citation>
    <scope>NUCLEOTIDE SEQUENCE</scope>
</reference>
<dbReference type="Gene3D" id="3.30.390.50">
    <property type="entry name" value="CO dehydrogenase flavoprotein, C-terminal domain"/>
    <property type="match status" value="1"/>
</dbReference>
<sequence length="129" mass="14332">VFIGKKICDPELMKGVMDALFSEIQPDQDPMKPSPEYRRKLACSLLYRFMLSVGNQKVKGSVRSGGEELVRALSTATQDFNVSEKYSPAGQPIQKLEALSQTSGEAEYVDDIPKFPNEHYAAFILAEEA</sequence>
<proteinExistence type="predicted"/>
<feature type="domain" description="CO dehydrogenase flavoprotein C-terminal" evidence="1">
    <location>
        <begin position="3"/>
        <end position="53"/>
    </location>
</feature>
<dbReference type="EMBL" id="GBRD01003140">
    <property type="protein sequence ID" value="JAG62681.1"/>
    <property type="molecule type" value="Transcribed_RNA"/>
</dbReference>
<evidence type="ECO:0000313" key="2">
    <source>
        <dbReference type="EMBL" id="JAG62681.1"/>
    </source>
</evidence>
<organism evidence="2">
    <name type="scientific">Lygus hesperus</name>
    <name type="common">Western plant bug</name>
    <dbReference type="NCBI Taxonomy" id="30085"/>
    <lineage>
        <taxon>Eukaryota</taxon>
        <taxon>Metazoa</taxon>
        <taxon>Ecdysozoa</taxon>
        <taxon>Arthropoda</taxon>
        <taxon>Hexapoda</taxon>
        <taxon>Insecta</taxon>
        <taxon>Pterygota</taxon>
        <taxon>Neoptera</taxon>
        <taxon>Paraneoptera</taxon>
        <taxon>Hemiptera</taxon>
        <taxon>Heteroptera</taxon>
        <taxon>Panheteroptera</taxon>
        <taxon>Cimicomorpha</taxon>
        <taxon>Miridae</taxon>
        <taxon>Mirini</taxon>
        <taxon>Lygus</taxon>
    </lineage>
</organism>
<dbReference type="InterPro" id="IPR005107">
    <property type="entry name" value="CO_DH_flav_C"/>
</dbReference>
<dbReference type="GO" id="GO:0005506">
    <property type="term" value="F:iron ion binding"/>
    <property type="evidence" value="ECO:0007669"/>
    <property type="project" value="InterPro"/>
</dbReference>
<protein>
    <recommendedName>
        <fullName evidence="1">CO dehydrogenase flavoprotein C-terminal domain-containing protein</fullName>
    </recommendedName>
</protein>
<dbReference type="AlphaFoldDB" id="A0A0K8TBA0"/>
<dbReference type="GO" id="GO:0016491">
    <property type="term" value="F:oxidoreductase activity"/>
    <property type="evidence" value="ECO:0007669"/>
    <property type="project" value="InterPro"/>
</dbReference>
<dbReference type="Pfam" id="PF03450">
    <property type="entry name" value="CO_deh_flav_C"/>
    <property type="match status" value="1"/>
</dbReference>
<accession>A0A0K8TBA0</accession>
<dbReference type="SUPFAM" id="SSF55447">
    <property type="entry name" value="CO dehydrogenase flavoprotein C-terminal domain-like"/>
    <property type="match status" value="1"/>
</dbReference>
<dbReference type="InterPro" id="IPR016208">
    <property type="entry name" value="Ald_Oxase/xanthine_DH-like"/>
</dbReference>
<dbReference type="PANTHER" id="PTHR45444">
    <property type="entry name" value="XANTHINE DEHYDROGENASE"/>
    <property type="match status" value="1"/>
</dbReference>
<dbReference type="InterPro" id="IPR036856">
    <property type="entry name" value="Ald_Oxase/Xan_DH_a/b_sf"/>
</dbReference>
<evidence type="ECO:0000259" key="1">
    <source>
        <dbReference type="Pfam" id="PF03450"/>
    </source>
</evidence>
<dbReference type="Gene3D" id="3.90.1170.50">
    <property type="entry name" value="Aldehyde oxidase/xanthine dehydrogenase, a/b hammerhead"/>
    <property type="match status" value="1"/>
</dbReference>
<feature type="non-terminal residue" evidence="2">
    <location>
        <position position="1"/>
    </location>
</feature>
<dbReference type="InterPro" id="IPR036683">
    <property type="entry name" value="CO_DH_flav_C_dom_sf"/>
</dbReference>